<evidence type="ECO:0000313" key="2">
    <source>
        <dbReference type="EMBL" id="UNI17152.1"/>
    </source>
</evidence>
<accession>A0A9Q8QEA6</accession>
<reference evidence="2" key="1">
    <citation type="submission" date="2021-11" db="EMBL/GenBank/DDBJ databases">
        <title>Purpureocillium_takamizusanense_genome.</title>
        <authorList>
            <person name="Nguyen N.-H."/>
        </authorList>
    </citation>
    <scope>NUCLEOTIDE SEQUENCE</scope>
    <source>
        <strain evidence="2">PT3</strain>
    </source>
</reference>
<dbReference type="EMBL" id="CP086355">
    <property type="protein sequence ID" value="UNI17152.1"/>
    <property type="molecule type" value="Genomic_DNA"/>
</dbReference>
<name>A0A9Q8QEA6_9HYPO</name>
<keyword evidence="3" id="KW-1185">Reference proteome</keyword>
<proteinExistence type="predicted"/>
<evidence type="ECO:0000256" key="1">
    <source>
        <dbReference type="SAM" id="MobiDB-lite"/>
    </source>
</evidence>
<organism evidence="2 3">
    <name type="scientific">Purpureocillium takamizusanense</name>
    <dbReference type="NCBI Taxonomy" id="2060973"/>
    <lineage>
        <taxon>Eukaryota</taxon>
        <taxon>Fungi</taxon>
        <taxon>Dikarya</taxon>
        <taxon>Ascomycota</taxon>
        <taxon>Pezizomycotina</taxon>
        <taxon>Sordariomycetes</taxon>
        <taxon>Hypocreomycetidae</taxon>
        <taxon>Hypocreales</taxon>
        <taxon>Ophiocordycipitaceae</taxon>
        <taxon>Purpureocillium</taxon>
    </lineage>
</organism>
<gene>
    <name evidence="2" type="ORF">JDV02_003528</name>
</gene>
<dbReference type="RefSeq" id="XP_047840633.1">
    <property type="nucleotide sequence ID" value="XM_047984659.1"/>
</dbReference>
<evidence type="ECO:0000313" key="3">
    <source>
        <dbReference type="Proteomes" id="UP000829364"/>
    </source>
</evidence>
<dbReference type="Proteomes" id="UP000829364">
    <property type="component" value="Chromosome 2"/>
</dbReference>
<feature type="compositionally biased region" description="Basic and acidic residues" evidence="1">
    <location>
        <begin position="22"/>
        <end position="34"/>
    </location>
</feature>
<evidence type="ECO:0008006" key="4">
    <source>
        <dbReference type="Google" id="ProtNLM"/>
    </source>
</evidence>
<dbReference type="KEGG" id="ptkz:JDV02_003528"/>
<feature type="region of interest" description="Disordered" evidence="1">
    <location>
        <begin position="19"/>
        <end position="40"/>
    </location>
</feature>
<dbReference type="OrthoDB" id="545169at2759"/>
<sequence length="164" mass="18372">MAGIATYAKIELDTSGIRNAAKNRDGQKRGRPRLETGTTVVQQRREQMRQAQKRHQLKNERRLTELQEENTRLRKILCNVHELVTGVASEAAPEREHGYMPQLAFLLQTMTASGMLKSKRTCTQGASDQAIIDLLSSRKAELPPPGASSRQNGTYIWGLKVSDE</sequence>
<dbReference type="AlphaFoldDB" id="A0A9Q8QEA6"/>
<protein>
    <recommendedName>
        <fullName evidence="4">BZIP domain-containing protein</fullName>
    </recommendedName>
</protein>
<dbReference type="GeneID" id="72065485"/>